<evidence type="ECO:0000313" key="4">
    <source>
        <dbReference type="Proteomes" id="UP000561438"/>
    </source>
</evidence>
<feature type="binding site" evidence="1">
    <location>
        <begin position="3"/>
        <end position="7"/>
    </location>
    <ligand>
        <name>ATP</name>
        <dbReference type="ChEBI" id="CHEBI:30616"/>
    </ligand>
</feature>
<dbReference type="PANTHER" id="PTHR23407">
    <property type="entry name" value="ATPASE INHIBITOR/5-FORMYLTETRAHYDROFOLATE CYCLO-LIGASE"/>
    <property type="match status" value="1"/>
</dbReference>
<dbReference type="GO" id="GO:0009396">
    <property type="term" value="P:folic acid-containing compound biosynthetic process"/>
    <property type="evidence" value="ECO:0007669"/>
    <property type="project" value="TreeGrafter"/>
</dbReference>
<dbReference type="GO" id="GO:0046872">
    <property type="term" value="F:metal ion binding"/>
    <property type="evidence" value="ECO:0007669"/>
    <property type="project" value="UniProtKB-KW"/>
</dbReference>
<keyword evidence="4" id="KW-1185">Reference proteome</keyword>
<dbReference type="PIRSF" id="PIRSF006806">
    <property type="entry name" value="FTHF_cligase"/>
    <property type="match status" value="1"/>
</dbReference>
<dbReference type="AlphaFoldDB" id="A0A850H0F5"/>
<dbReference type="EMBL" id="JABWGV010000001">
    <property type="protein sequence ID" value="NVD44196.1"/>
    <property type="molecule type" value="Genomic_DNA"/>
</dbReference>
<dbReference type="GO" id="GO:0030272">
    <property type="term" value="F:5-formyltetrahydrofolate cyclo-ligase activity"/>
    <property type="evidence" value="ECO:0007669"/>
    <property type="project" value="UniProtKB-EC"/>
</dbReference>
<gene>
    <name evidence="3" type="ORF">HUV48_04075</name>
</gene>
<dbReference type="InterPro" id="IPR002698">
    <property type="entry name" value="FTHF_cligase"/>
</dbReference>
<keyword evidence="2" id="KW-0479">Metal-binding</keyword>
<feature type="binding site" evidence="1">
    <location>
        <position position="56"/>
    </location>
    <ligand>
        <name>substrate</name>
    </ligand>
</feature>
<dbReference type="Proteomes" id="UP000561438">
    <property type="component" value="Unassembled WGS sequence"/>
</dbReference>
<accession>A0A850H0F5</accession>
<dbReference type="NCBIfam" id="TIGR02727">
    <property type="entry name" value="MTHFS_bact"/>
    <property type="match status" value="1"/>
</dbReference>
<dbReference type="SUPFAM" id="SSF100950">
    <property type="entry name" value="NagB/RpiA/CoA transferase-like"/>
    <property type="match status" value="1"/>
</dbReference>
<dbReference type="GO" id="GO:0005524">
    <property type="term" value="F:ATP binding"/>
    <property type="evidence" value="ECO:0007669"/>
    <property type="project" value="UniProtKB-KW"/>
</dbReference>
<dbReference type="PANTHER" id="PTHR23407:SF11">
    <property type="entry name" value="CHROMOSOME UNDETERMINED SCAFFOLD_24, WHOLE GENOME SHOTGUN SEQUENCE"/>
    <property type="match status" value="1"/>
</dbReference>
<dbReference type="GO" id="GO:0035999">
    <property type="term" value="P:tetrahydrofolate interconversion"/>
    <property type="evidence" value="ECO:0007669"/>
    <property type="project" value="TreeGrafter"/>
</dbReference>
<evidence type="ECO:0000256" key="1">
    <source>
        <dbReference type="PIRSR" id="PIRSR006806-1"/>
    </source>
</evidence>
<keyword evidence="1 2" id="KW-0547">Nucleotide-binding</keyword>
<dbReference type="InterPro" id="IPR037171">
    <property type="entry name" value="NagB/RpiA_transferase-like"/>
</dbReference>
<comment type="similarity">
    <text evidence="2">Belongs to the 5-formyltetrahydrofolate cyclo-ligase family.</text>
</comment>
<dbReference type="Gene3D" id="3.40.50.10420">
    <property type="entry name" value="NagB/RpiA/CoA transferase-like"/>
    <property type="match status" value="1"/>
</dbReference>
<dbReference type="Pfam" id="PF01812">
    <property type="entry name" value="5-FTHF_cyc-lig"/>
    <property type="match status" value="1"/>
</dbReference>
<dbReference type="EC" id="6.3.3.2" evidence="2"/>
<keyword evidence="1 2" id="KW-0067">ATP-binding</keyword>
<evidence type="ECO:0000313" key="3">
    <source>
        <dbReference type="EMBL" id="NVD44196.1"/>
    </source>
</evidence>
<comment type="catalytic activity">
    <reaction evidence="2">
        <text>(6S)-5-formyl-5,6,7,8-tetrahydrofolate + ATP = (6R)-5,10-methenyltetrahydrofolate + ADP + phosphate</text>
        <dbReference type="Rhea" id="RHEA:10488"/>
        <dbReference type="ChEBI" id="CHEBI:30616"/>
        <dbReference type="ChEBI" id="CHEBI:43474"/>
        <dbReference type="ChEBI" id="CHEBI:57455"/>
        <dbReference type="ChEBI" id="CHEBI:57457"/>
        <dbReference type="ChEBI" id="CHEBI:456216"/>
        <dbReference type="EC" id="6.3.3.2"/>
    </reaction>
</comment>
<dbReference type="InterPro" id="IPR024185">
    <property type="entry name" value="FTHF_cligase-like_sf"/>
</dbReference>
<name>A0A850H0F5_9SPHN</name>
<comment type="cofactor">
    <cofactor evidence="2">
        <name>Mg(2+)</name>
        <dbReference type="ChEBI" id="CHEBI:18420"/>
    </cofactor>
</comment>
<reference evidence="3 4" key="1">
    <citation type="submission" date="2020-06" db="EMBL/GenBank/DDBJ databases">
        <title>Altererythrobacter sp. HHU K3-1.</title>
        <authorList>
            <person name="Zhang D."/>
            <person name="Xue H."/>
        </authorList>
    </citation>
    <scope>NUCLEOTIDE SEQUENCE [LARGE SCALE GENOMIC DNA]</scope>
    <source>
        <strain evidence="3 4">HHU K3-1</strain>
    </source>
</reference>
<evidence type="ECO:0000256" key="2">
    <source>
        <dbReference type="RuleBase" id="RU361279"/>
    </source>
</evidence>
<comment type="caution">
    <text evidence="3">The sequence shown here is derived from an EMBL/GenBank/DDBJ whole genome shotgun (WGS) entry which is preliminary data.</text>
</comment>
<proteinExistence type="inferred from homology"/>
<keyword evidence="2" id="KW-0460">Magnesium</keyword>
<feature type="binding site" evidence="1">
    <location>
        <begin position="134"/>
        <end position="142"/>
    </location>
    <ligand>
        <name>ATP</name>
        <dbReference type="ChEBI" id="CHEBI:30616"/>
    </ligand>
</feature>
<protein>
    <recommendedName>
        <fullName evidence="2">5-formyltetrahydrofolate cyclo-ligase</fullName>
        <ecNumber evidence="2">6.3.3.2</ecNumber>
    </recommendedName>
</protein>
<sequence>MTKDELRKTLRSARREHVAAQPEGIRALLFLRPPAAILDLIPEGATIGLYRANPHEAPAAHYARFFAERGHSLALPRFLSRGADMHFAAFTEPFGESDLEPGPFGLMQPAAEAAAMIPDVLFVPLVGFTRDGARLGQGGGHYDRWLEAHPDTLAIGLGWDVQAVDDLPLEAHDYALDAVITPTRMYGPFAKETLH</sequence>
<organism evidence="3 4">
    <name type="scientific">Qipengyuania atrilutea</name>
    <dbReference type="NCBI Taxonomy" id="2744473"/>
    <lineage>
        <taxon>Bacteria</taxon>
        <taxon>Pseudomonadati</taxon>
        <taxon>Pseudomonadota</taxon>
        <taxon>Alphaproteobacteria</taxon>
        <taxon>Sphingomonadales</taxon>
        <taxon>Erythrobacteraceae</taxon>
        <taxon>Qipengyuania</taxon>
    </lineage>
</organism>
<keyword evidence="3" id="KW-0436">Ligase</keyword>
<dbReference type="RefSeq" id="WP_176266461.1">
    <property type="nucleotide sequence ID" value="NZ_JABWGV010000001.1"/>
</dbReference>